<keyword evidence="1" id="KW-0732">Signal</keyword>
<feature type="chain" id="PRO_5030823974" evidence="1">
    <location>
        <begin position="26"/>
        <end position="204"/>
    </location>
</feature>
<gene>
    <name evidence="2" type="ORF">TGEB3V08_LOCUS5255</name>
</gene>
<name>A0A7R9JXN9_TIMGE</name>
<evidence type="ECO:0000256" key="1">
    <source>
        <dbReference type="SAM" id="SignalP"/>
    </source>
</evidence>
<proteinExistence type="predicted"/>
<dbReference type="EMBL" id="OE840922">
    <property type="protein sequence ID" value="CAD7593255.1"/>
    <property type="molecule type" value="Genomic_DNA"/>
</dbReference>
<dbReference type="AlphaFoldDB" id="A0A7R9JXN9"/>
<accession>A0A7R9JXN9</accession>
<sequence>MAGIILLSVAWASFFVAFNSAGISAQYADSGIINASVALGGNCLQSYHCRTNNTLCAQQVCACFVNYVPSFDNIECLPAHVASLIVTAAQKWVGLCGAVNLIADELWRWQLSGVWGPGVLGLRASVFEVLGFAVCVEMASTTKAPLGNSQNSRWSFYLSKYGSGNGGYHKSTLGQLSEFKMESLPIKVPVMINSYSTPVNYYGV</sequence>
<feature type="signal peptide" evidence="1">
    <location>
        <begin position="1"/>
        <end position="25"/>
    </location>
</feature>
<reference evidence="2" key="1">
    <citation type="submission" date="2020-11" db="EMBL/GenBank/DDBJ databases">
        <authorList>
            <person name="Tran Van P."/>
        </authorList>
    </citation>
    <scope>NUCLEOTIDE SEQUENCE</scope>
</reference>
<protein>
    <submittedName>
        <fullName evidence="2">Uncharacterized protein</fullName>
    </submittedName>
</protein>
<organism evidence="2">
    <name type="scientific">Timema genevievae</name>
    <name type="common">Walking stick</name>
    <dbReference type="NCBI Taxonomy" id="629358"/>
    <lineage>
        <taxon>Eukaryota</taxon>
        <taxon>Metazoa</taxon>
        <taxon>Ecdysozoa</taxon>
        <taxon>Arthropoda</taxon>
        <taxon>Hexapoda</taxon>
        <taxon>Insecta</taxon>
        <taxon>Pterygota</taxon>
        <taxon>Neoptera</taxon>
        <taxon>Polyneoptera</taxon>
        <taxon>Phasmatodea</taxon>
        <taxon>Timematodea</taxon>
        <taxon>Timematoidea</taxon>
        <taxon>Timematidae</taxon>
        <taxon>Timema</taxon>
    </lineage>
</organism>
<evidence type="ECO:0000313" key="2">
    <source>
        <dbReference type="EMBL" id="CAD7593255.1"/>
    </source>
</evidence>